<name>A0ABY3G6W8_9BACT</name>
<comment type="caution">
    <text evidence="1">The sequence shown here is derived from an EMBL/GenBank/DDBJ whole genome shotgun (WGS) entry which is preliminary data.</text>
</comment>
<accession>A0ABY3G6W8</accession>
<dbReference type="EMBL" id="VOAV01000032">
    <property type="protein sequence ID" value="TWO27666.1"/>
    <property type="molecule type" value="Genomic_DNA"/>
</dbReference>
<evidence type="ECO:0000313" key="1">
    <source>
        <dbReference type="EMBL" id="TWO27666.1"/>
    </source>
</evidence>
<sequence>MVRDTKERLHNRYKKLTLMFDMCIKDWEGINEPRFTGDENDEKDIVDLYCSIRNELFRVREELLGIENKLLTSLK</sequence>
<gene>
    <name evidence="1" type="ORF">XK09_07935</name>
</gene>
<protein>
    <submittedName>
        <fullName evidence="1">Uncharacterized protein</fullName>
    </submittedName>
</protein>
<proteinExistence type="predicted"/>
<dbReference type="RefSeq" id="WP_147499196.1">
    <property type="nucleotide sequence ID" value="NZ_VOAV01000032.1"/>
</dbReference>
<reference evidence="1 2" key="1">
    <citation type="submission" date="2019-07" db="EMBL/GenBank/DDBJ databases">
        <title>Rapid identification of Enteric Bacteria from Whole Genome Sequences (WGS) using Average Nucleotide Identity (ANI).</title>
        <authorList>
            <person name="Lane C."/>
        </authorList>
    </citation>
    <scope>NUCLEOTIDE SEQUENCE [LARGE SCALE GENOMIC DNA]</scope>
    <source>
        <strain evidence="1 2">2013D-9588</strain>
    </source>
</reference>
<dbReference type="Proteomes" id="UP000321599">
    <property type="component" value="Unassembled WGS sequence"/>
</dbReference>
<evidence type="ECO:0000313" key="2">
    <source>
        <dbReference type="Proteomes" id="UP000321599"/>
    </source>
</evidence>
<organism evidence="1 2">
    <name type="scientific">Campylobacter lanienae</name>
    <dbReference type="NCBI Taxonomy" id="75658"/>
    <lineage>
        <taxon>Bacteria</taxon>
        <taxon>Pseudomonadati</taxon>
        <taxon>Campylobacterota</taxon>
        <taxon>Epsilonproteobacteria</taxon>
        <taxon>Campylobacterales</taxon>
        <taxon>Campylobacteraceae</taxon>
        <taxon>Campylobacter</taxon>
    </lineage>
</organism>
<keyword evidence="2" id="KW-1185">Reference proteome</keyword>